<feature type="transmembrane region" description="Helical" evidence="1">
    <location>
        <begin position="123"/>
        <end position="141"/>
    </location>
</feature>
<keyword evidence="1" id="KW-1133">Transmembrane helix</keyword>
<protein>
    <recommendedName>
        <fullName evidence="4">MYXO-CTERM domain-containing protein</fullName>
    </recommendedName>
</protein>
<reference evidence="3" key="1">
    <citation type="submission" date="2017-03" db="EMBL/GenBank/DDBJ databases">
        <authorList>
            <person name="Monnet C."/>
        </authorList>
    </citation>
    <scope>NUCLEOTIDE SEQUENCE [LARGE SCALE GENOMIC DNA]</scope>
    <source>
        <strain evidence="3">SJ5-8</strain>
    </source>
</reference>
<accession>A0A2H1L7P1</accession>
<evidence type="ECO:0008006" key="4">
    <source>
        <dbReference type="Google" id="ProtNLM"/>
    </source>
</evidence>
<gene>
    <name evidence="2" type="ORF">BJEO58_02507</name>
</gene>
<feature type="transmembrane region" description="Helical" evidence="1">
    <location>
        <begin position="70"/>
        <end position="93"/>
    </location>
</feature>
<keyword evidence="3" id="KW-1185">Reference proteome</keyword>
<feature type="transmembrane region" description="Helical" evidence="1">
    <location>
        <begin position="38"/>
        <end position="58"/>
    </location>
</feature>
<proteinExistence type="predicted"/>
<sequence length="181" mass="20188">MLTEFVRDHAFTIAWFGLMAVVWLGWAQEDPLPRWRWWLGAGSVLGVAVAGVFGYAVGQRWREPSALEGFYAWFGVLTLAEVVLAAAGAFVLWRRGKSRWIAWWVAFVVALHFMPLAFLLRDWSLIVLGIVQALALAALIPRLSRDDVVSSRLVGPVMGVTLLVFAAASIVVFYRSEGLPW</sequence>
<dbReference type="AlphaFoldDB" id="A0A2H1L7P1"/>
<dbReference type="RefSeq" id="WP_101589822.1">
    <property type="nucleotide sequence ID" value="NZ_FXZM01000013.1"/>
</dbReference>
<keyword evidence="1" id="KW-0472">Membrane</keyword>
<organism evidence="2 3">
    <name type="scientific">Brevibacterium jeotgali</name>
    <dbReference type="NCBI Taxonomy" id="1262550"/>
    <lineage>
        <taxon>Bacteria</taxon>
        <taxon>Bacillati</taxon>
        <taxon>Actinomycetota</taxon>
        <taxon>Actinomycetes</taxon>
        <taxon>Micrococcales</taxon>
        <taxon>Brevibacteriaceae</taxon>
        <taxon>Brevibacterium</taxon>
    </lineage>
</organism>
<name>A0A2H1L7P1_9MICO</name>
<evidence type="ECO:0000313" key="3">
    <source>
        <dbReference type="Proteomes" id="UP000234462"/>
    </source>
</evidence>
<evidence type="ECO:0000313" key="2">
    <source>
        <dbReference type="EMBL" id="SMY12899.1"/>
    </source>
</evidence>
<feature type="transmembrane region" description="Helical" evidence="1">
    <location>
        <begin position="6"/>
        <end position="26"/>
    </location>
</feature>
<evidence type="ECO:0000256" key="1">
    <source>
        <dbReference type="SAM" id="Phobius"/>
    </source>
</evidence>
<keyword evidence="1" id="KW-0812">Transmembrane</keyword>
<dbReference type="OrthoDB" id="3697173at2"/>
<feature type="transmembrane region" description="Helical" evidence="1">
    <location>
        <begin position="100"/>
        <end position="117"/>
    </location>
</feature>
<feature type="transmembrane region" description="Helical" evidence="1">
    <location>
        <begin position="153"/>
        <end position="174"/>
    </location>
</feature>
<dbReference type="Proteomes" id="UP000234462">
    <property type="component" value="Unassembled WGS sequence"/>
</dbReference>
<dbReference type="EMBL" id="FXZM01000013">
    <property type="protein sequence ID" value="SMY12899.1"/>
    <property type="molecule type" value="Genomic_DNA"/>
</dbReference>